<dbReference type="RefSeq" id="WP_011822130.1">
    <property type="nucleotide sequence ID" value="NC_008818.1"/>
</dbReference>
<dbReference type="OrthoDB" id="15372at2157"/>
<evidence type="ECO:0000313" key="9">
    <source>
        <dbReference type="EMBL" id="ABM80812.1"/>
    </source>
</evidence>
<gene>
    <name evidence="9" type="ordered locus">Hbut_0964</name>
</gene>
<keyword evidence="1" id="KW-0808">Transferase</keyword>
<organism evidence="9 10">
    <name type="scientific">Hyperthermus butylicus (strain DSM 5456 / JCM 9403 / PLM1-5)</name>
    <dbReference type="NCBI Taxonomy" id="415426"/>
    <lineage>
        <taxon>Archaea</taxon>
        <taxon>Thermoproteota</taxon>
        <taxon>Thermoprotei</taxon>
        <taxon>Desulfurococcales</taxon>
        <taxon>Pyrodictiaceae</taxon>
        <taxon>Hyperthermus</taxon>
    </lineage>
</organism>
<evidence type="ECO:0000256" key="1">
    <source>
        <dbReference type="ARBA" id="ARBA00022679"/>
    </source>
</evidence>
<keyword evidence="10" id="KW-1185">Reference proteome</keyword>
<evidence type="ECO:0000256" key="5">
    <source>
        <dbReference type="ARBA" id="ARBA00048247"/>
    </source>
</evidence>
<dbReference type="GO" id="GO:0019134">
    <property type="term" value="F:glucosamine-1-phosphate N-acetyltransferase activity"/>
    <property type="evidence" value="ECO:0007669"/>
    <property type="project" value="UniProtKB-EC"/>
</dbReference>
<dbReference type="STRING" id="415426.Hbut_0964"/>
<evidence type="ECO:0000259" key="8">
    <source>
        <dbReference type="Pfam" id="PF25087"/>
    </source>
</evidence>
<dbReference type="SUPFAM" id="SSF51161">
    <property type="entry name" value="Trimeric LpxA-like enzymes"/>
    <property type="match status" value="1"/>
</dbReference>
<accession>A2BLF1</accession>
<evidence type="ECO:0000313" key="10">
    <source>
        <dbReference type="Proteomes" id="UP000002593"/>
    </source>
</evidence>
<keyword evidence="3" id="KW-0511">Multifunctional enzyme</keyword>
<dbReference type="GeneID" id="4782280"/>
<comment type="catalytic activity">
    <reaction evidence="6">
        <text>N-acetyl-alpha-D-glucosamine 1-phosphate + UTP + H(+) = UDP-N-acetyl-alpha-D-glucosamine + diphosphate</text>
        <dbReference type="Rhea" id="RHEA:13509"/>
        <dbReference type="ChEBI" id="CHEBI:15378"/>
        <dbReference type="ChEBI" id="CHEBI:33019"/>
        <dbReference type="ChEBI" id="CHEBI:46398"/>
        <dbReference type="ChEBI" id="CHEBI:57705"/>
        <dbReference type="ChEBI" id="CHEBI:57776"/>
        <dbReference type="EC" id="2.7.7.23"/>
    </reaction>
</comment>
<evidence type="ECO:0000256" key="6">
    <source>
        <dbReference type="ARBA" id="ARBA00048493"/>
    </source>
</evidence>
<dbReference type="GO" id="GO:0003977">
    <property type="term" value="F:UDP-N-acetylglucosamine diphosphorylase activity"/>
    <property type="evidence" value="ECO:0007669"/>
    <property type="project" value="UniProtKB-EC"/>
</dbReference>
<dbReference type="Pfam" id="PF25087">
    <property type="entry name" value="GMPPB_C"/>
    <property type="match status" value="1"/>
</dbReference>
<protein>
    <submittedName>
        <fullName evidence="9">Glucose-1-phosphate thymidylyltransferase</fullName>
    </submittedName>
</protein>
<dbReference type="InterPro" id="IPR050065">
    <property type="entry name" value="GlmU-like"/>
</dbReference>
<dbReference type="Proteomes" id="UP000002593">
    <property type="component" value="Chromosome"/>
</dbReference>
<dbReference type="Pfam" id="PF12804">
    <property type="entry name" value="NTP_transf_3"/>
    <property type="match status" value="1"/>
</dbReference>
<evidence type="ECO:0000256" key="4">
    <source>
        <dbReference type="ARBA" id="ARBA00023315"/>
    </source>
</evidence>
<dbReference type="Gene3D" id="3.90.550.10">
    <property type="entry name" value="Spore Coat Polysaccharide Biosynthesis Protein SpsA, Chain A"/>
    <property type="match status" value="1"/>
</dbReference>
<keyword evidence="4" id="KW-0012">Acyltransferase</keyword>
<feature type="domain" description="MobA-like NTP transferase" evidence="7">
    <location>
        <begin position="3"/>
        <end position="129"/>
    </location>
</feature>
<dbReference type="PANTHER" id="PTHR43584">
    <property type="entry name" value="NUCLEOTIDYL TRANSFERASE"/>
    <property type="match status" value="1"/>
</dbReference>
<dbReference type="InterPro" id="IPR029044">
    <property type="entry name" value="Nucleotide-diphossugar_trans"/>
</dbReference>
<dbReference type="AlphaFoldDB" id="A2BLF1"/>
<dbReference type="EMBL" id="CP000493">
    <property type="protein sequence ID" value="ABM80812.1"/>
    <property type="molecule type" value="Genomic_DNA"/>
</dbReference>
<sequence length="379" mass="41694">MKAIILAGGPPKKLRYVVTSTRSRALLRFPGGVLLEFHLRAARRYFDTIVVVSDDPNVYKYCSMKGCNFVPQRSPGIEGAICDGLSGLSVHGEDLVTLIYSDIYFGEGFIDTHMNALLRSYEPLITVTKPVIMRETFLRIDADPISQQVNAIGQGGLIFAGLASLPAKELHELVCRGGKPLPDVLRHLAHTGRLNANHWIGEWVDIDTPWDYLLATRLALARHKGIYIHDEAIVKETSVLEPPVYIDTKAFIDHYAVIKGPVYIGVGARIGAHSFVRNYTAIYSNALVGAYTEVKRSIVYDSASISSHCYVADSIIGEEASLAPYTITLNTPIEMVSNEIILTTSYPLERVKVGAVIAARAETKPHQVLNPAEIYEGSE</sequence>
<dbReference type="SUPFAM" id="SSF53448">
    <property type="entry name" value="Nucleotide-diphospho-sugar transferases"/>
    <property type="match status" value="1"/>
</dbReference>
<proteinExistence type="predicted"/>
<evidence type="ECO:0000256" key="2">
    <source>
        <dbReference type="ARBA" id="ARBA00022695"/>
    </source>
</evidence>
<evidence type="ECO:0000259" key="7">
    <source>
        <dbReference type="Pfam" id="PF12804"/>
    </source>
</evidence>
<dbReference type="eggNOG" id="arCOG00666">
    <property type="taxonomic scope" value="Archaea"/>
</dbReference>
<dbReference type="KEGG" id="hbu:Hbut_0964"/>
<name>A2BLF1_HYPBU</name>
<dbReference type="InterPro" id="IPR011004">
    <property type="entry name" value="Trimer_LpxA-like_sf"/>
</dbReference>
<comment type="catalytic activity">
    <reaction evidence="5">
        <text>alpha-D-glucosamine 1-phosphate + acetyl-CoA = N-acetyl-alpha-D-glucosamine 1-phosphate + CoA + H(+)</text>
        <dbReference type="Rhea" id="RHEA:13725"/>
        <dbReference type="ChEBI" id="CHEBI:15378"/>
        <dbReference type="ChEBI" id="CHEBI:57287"/>
        <dbReference type="ChEBI" id="CHEBI:57288"/>
        <dbReference type="ChEBI" id="CHEBI:57776"/>
        <dbReference type="ChEBI" id="CHEBI:58516"/>
        <dbReference type="EC" id="2.3.1.157"/>
    </reaction>
</comment>
<feature type="domain" description="Mannose-1-phosphate guanyltransferase C-terminal" evidence="8">
    <location>
        <begin position="258"/>
        <end position="326"/>
    </location>
</feature>
<reference evidence="9 10" key="1">
    <citation type="journal article" date="2007" name="Archaea">
        <title>The genome of Hyperthermus butylicus: a sulfur-reducing, peptide fermenting, neutrophilic Crenarchaeote growing up to 108 degrees C.</title>
        <authorList>
            <person name="Brugger K."/>
            <person name="Chen L."/>
            <person name="Stark M."/>
            <person name="Zibat A."/>
            <person name="Redder P."/>
            <person name="Ruepp A."/>
            <person name="Awayez M."/>
            <person name="She Q."/>
            <person name="Garrett R.A."/>
            <person name="Klenk H.P."/>
        </authorList>
    </citation>
    <scope>NUCLEOTIDE SEQUENCE [LARGE SCALE GENOMIC DNA]</scope>
    <source>
        <strain evidence="10">DSM 5456 / JCM 9403 / PLM1-5</strain>
    </source>
</reference>
<keyword evidence="2" id="KW-0548">Nucleotidyltransferase</keyword>
<dbReference type="InterPro" id="IPR056729">
    <property type="entry name" value="GMPPB_C"/>
</dbReference>
<evidence type="ECO:0000256" key="3">
    <source>
        <dbReference type="ARBA" id="ARBA00023268"/>
    </source>
</evidence>
<dbReference type="PANTHER" id="PTHR43584:SF8">
    <property type="entry name" value="N-ACETYLMURAMATE ALPHA-1-PHOSPHATE URIDYLYLTRANSFERASE"/>
    <property type="match status" value="1"/>
</dbReference>
<dbReference type="HOGENOM" id="CLU_029499_0_1_2"/>
<dbReference type="EnsemblBacteria" id="ABM80812">
    <property type="protein sequence ID" value="ABM80812"/>
    <property type="gene ID" value="Hbut_0964"/>
</dbReference>
<dbReference type="Gene3D" id="2.160.10.10">
    <property type="entry name" value="Hexapeptide repeat proteins"/>
    <property type="match status" value="1"/>
</dbReference>
<dbReference type="InterPro" id="IPR025877">
    <property type="entry name" value="MobA-like_NTP_Trfase"/>
</dbReference>